<evidence type="ECO:0000313" key="1">
    <source>
        <dbReference type="EMBL" id="DAF87512.1"/>
    </source>
</evidence>
<proteinExistence type="predicted"/>
<protein>
    <submittedName>
        <fullName evidence="1">Uncharacterized protein</fullName>
    </submittedName>
</protein>
<accession>A0A8S5TZ72</accession>
<name>A0A8S5TZ72_9CAUD</name>
<organism evidence="1">
    <name type="scientific">Siphoviridae sp. ctnPP24</name>
    <dbReference type="NCBI Taxonomy" id="2825662"/>
    <lineage>
        <taxon>Viruses</taxon>
        <taxon>Duplodnaviria</taxon>
        <taxon>Heunggongvirae</taxon>
        <taxon>Uroviricota</taxon>
        <taxon>Caudoviricetes</taxon>
    </lineage>
</organism>
<dbReference type="EMBL" id="BK015962">
    <property type="protein sequence ID" value="DAF87512.1"/>
    <property type="molecule type" value="Genomic_DNA"/>
</dbReference>
<sequence length="138" mass="15440">MKKNTDLHLDIVRDNLRDRVGEYDSAADLLQDISKAVFWAGAEADPFGDGDDFTMFDIWGAFAAACKLDNYVDYSREYIATARESITTAGYVIVKQEGDFIHVCLCKPVGMYESMYEGRCLIIETRVSKSGKIIATCL</sequence>
<reference evidence="1" key="1">
    <citation type="journal article" date="2021" name="Proc. Natl. Acad. Sci. U.S.A.">
        <title>A Catalog of Tens of Thousands of Viruses from Human Metagenomes Reveals Hidden Associations with Chronic Diseases.</title>
        <authorList>
            <person name="Tisza M.J."/>
            <person name="Buck C.B."/>
        </authorList>
    </citation>
    <scope>NUCLEOTIDE SEQUENCE</scope>
    <source>
        <strain evidence="1">CtnPP24</strain>
    </source>
</reference>